<feature type="domain" description="Molybdopterin cofactor biosynthesis MoaD-related C-terminal" evidence="1">
    <location>
        <begin position="21"/>
        <end position="115"/>
    </location>
</feature>
<dbReference type="Pfam" id="PF09189">
    <property type="entry name" value="MoaD_arch"/>
    <property type="match status" value="1"/>
</dbReference>
<protein>
    <recommendedName>
        <fullName evidence="1">Molybdopterin cofactor biosynthesis MoaD-related C-terminal domain-containing protein</fullName>
    </recommendedName>
</protein>
<dbReference type="Proteomes" id="UP001332192">
    <property type="component" value="Chromosome"/>
</dbReference>
<organism evidence="2 3">
    <name type="scientific">Carboxydichorda subterranea</name>
    <dbReference type="NCBI Taxonomy" id="3109565"/>
    <lineage>
        <taxon>Bacteria</taxon>
        <taxon>Bacillati</taxon>
        <taxon>Bacillota</taxon>
        <taxon>Limnochordia</taxon>
        <taxon>Limnochordales</taxon>
        <taxon>Geochordaceae</taxon>
        <taxon>Carboxydichorda</taxon>
    </lineage>
</organism>
<dbReference type="RefSeq" id="WP_324715782.1">
    <property type="nucleotide sequence ID" value="NZ_CP141615.1"/>
</dbReference>
<gene>
    <name evidence="2" type="ORF">U7230_10430</name>
</gene>
<evidence type="ECO:0000313" key="3">
    <source>
        <dbReference type="Proteomes" id="UP001332192"/>
    </source>
</evidence>
<evidence type="ECO:0000259" key="1">
    <source>
        <dbReference type="Pfam" id="PF09189"/>
    </source>
</evidence>
<dbReference type="EMBL" id="CP141615">
    <property type="protein sequence ID" value="WRP16509.1"/>
    <property type="molecule type" value="Genomic_DNA"/>
</dbReference>
<keyword evidence="3" id="KW-1185">Reference proteome</keyword>
<dbReference type="InterPro" id="IPR015272">
    <property type="entry name" value="MoadD_C"/>
</dbReference>
<sequence>MQWDQAQEEPTGRAELPTVVLRGMGWRMVAMYLTKLGGEVMTPDPLGSAQSLGSGSGTLSERPVLAEVSGKGWKARLHEEVEFTGALRSNRVEVRLFGEPDAVEHVLTGLRRMALMEEA</sequence>
<proteinExistence type="predicted"/>
<evidence type="ECO:0000313" key="2">
    <source>
        <dbReference type="EMBL" id="WRP16509.1"/>
    </source>
</evidence>
<reference evidence="2 3" key="1">
    <citation type="journal article" date="2024" name="Front. Microbiol.">
        <title>Novel thermophilic genera Geochorda gen. nov. and Carboxydochorda gen. nov. from the deep terrestrial subsurface reveal the ecophysiological diversity in the class Limnochordia.</title>
        <authorList>
            <person name="Karnachuk O.V."/>
            <person name="Lukina A.P."/>
            <person name="Avakyan M.R."/>
            <person name="Kadnikov V.V."/>
            <person name="Begmatov S."/>
            <person name="Beletsky A.V."/>
            <person name="Vlasova K.G."/>
            <person name="Novikov A.A."/>
            <person name="Shcherbakova V.A."/>
            <person name="Mardanov A.V."/>
            <person name="Ravin N.V."/>
        </authorList>
    </citation>
    <scope>NUCLEOTIDE SEQUENCE [LARGE SCALE GENOMIC DNA]</scope>
    <source>
        <strain evidence="2 3">L945</strain>
    </source>
</reference>
<name>A0ABZ1BUP5_9FIRM</name>
<accession>A0ABZ1BUP5</accession>